<gene>
    <name evidence="1" type="ORF">A2908_02950</name>
</gene>
<organism evidence="1 2">
    <name type="scientific">Candidatus Staskawiczbacteria bacterium RIFCSPLOWO2_01_FULL_38_12b</name>
    <dbReference type="NCBI Taxonomy" id="1802214"/>
    <lineage>
        <taxon>Bacteria</taxon>
        <taxon>Candidatus Staskawicziibacteriota</taxon>
    </lineage>
</organism>
<protein>
    <recommendedName>
        <fullName evidence="3">Serine protease</fullName>
    </recommendedName>
</protein>
<evidence type="ECO:0008006" key="3">
    <source>
        <dbReference type="Google" id="ProtNLM"/>
    </source>
</evidence>
<evidence type="ECO:0000313" key="1">
    <source>
        <dbReference type="EMBL" id="OGZ73748.1"/>
    </source>
</evidence>
<dbReference type="AlphaFoldDB" id="A0A1G2IHS4"/>
<name>A0A1G2IHS4_9BACT</name>
<sequence>MPDYRNVIAFKNPKPTILTCVGSPIEDPEAENDVAFFLVRDSSNAPTKPFSLHADNLNIVDGQILYNAQNRCEPLRGYYEVFVASQSIHNKKWIVFCKFSVKETHSVALDDHERQNQLQQEGWIGHHLLQMVSRPGFSGSPIWDNQLRLYGMDIRGSTPQDSFYAERGDVAVCLPTNVLYMARQRIEATLQQRLSKA</sequence>
<evidence type="ECO:0000313" key="2">
    <source>
        <dbReference type="Proteomes" id="UP000176774"/>
    </source>
</evidence>
<comment type="caution">
    <text evidence="1">The sequence shown here is derived from an EMBL/GenBank/DDBJ whole genome shotgun (WGS) entry which is preliminary data.</text>
</comment>
<dbReference type="EMBL" id="MHPA01000008">
    <property type="protein sequence ID" value="OGZ73748.1"/>
    <property type="molecule type" value="Genomic_DNA"/>
</dbReference>
<dbReference type="Proteomes" id="UP000176774">
    <property type="component" value="Unassembled WGS sequence"/>
</dbReference>
<accession>A0A1G2IHS4</accession>
<proteinExistence type="predicted"/>
<reference evidence="1 2" key="1">
    <citation type="journal article" date="2016" name="Nat. Commun.">
        <title>Thousands of microbial genomes shed light on interconnected biogeochemical processes in an aquifer system.</title>
        <authorList>
            <person name="Anantharaman K."/>
            <person name="Brown C.T."/>
            <person name="Hug L.A."/>
            <person name="Sharon I."/>
            <person name="Castelle C.J."/>
            <person name="Probst A.J."/>
            <person name="Thomas B.C."/>
            <person name="Singh A."/>
            <person name="Wilkins M.J."/>
            <person name="Karaoz U."/>
            <person name="Brodie E.L."/>
            <person name="Williams K.H."/>
            <person name="Hubbard S.S."/>
            <person name="Banfield J.F."/>
        </authorList>
    </citation>
    <scope>NUCLEOTIDE SEQUENCE [LARGE SCALE GENOMIC DNA]</scope>
</reference>